<evidence type="ECO:0000256" key="1">
    <source>
        <dbReference type="SAM" id="MobiDB-lite"/>
    </source>
</evidence>
<dbReference type="AlphaFoldDB" id="A0AA38VWD4"/>
<feature type="transmembrane region" description="Helical" evidence="2">
    <location>
        <begin position="171"/>
        <end position="191"/>
    </location>
</feature>
<protein>
    <submittedName>
        <fullName evidence="3">Uncharacterized protein</fullName>
    </submittedName>
</protein>
<keyword evidence="2" id="KW-1133">Transmembrane helix</keyword>
<dbReference type="Proteomes" id="UP001174694">
    <property type="component" value="Unassembled WGS sequence"/>
</dbReference>
<evidence type="ECO:0000313" key="4">
    <source>
        <dbReference type="Proteomes" id="UP001174694"/>
    </source>
</evidence>
<feature type="transmembrane region" description="Helical" evidence="2">
    <location>
        <begin position="30"/>
        <end position="53"/>
    </location>
</feature>
<feature type="compositionally biased region" description="Pro residues" evidence="1">
    <location>
        <begin position="341"/>
        <end position="356"/>
    </location>
</feature>
<feature type="transmembrane region" description="Helical" evidence="2">
    <location>
        <begin position="74"/>
        <end position="93"/>
    </location>
</feature>
<reference evidence="3" key="1">
    <citation type="submission" date="2022-07" db="EMBL/GenBank/DDBJ databases">
        <title>Fungi with potential for degradation of polypropylene.</title>
        <authorList>
            <person name="Gostincar C."/>
        </authorList>
    </citation>
    <scope>NUCLEOTIDE SEQUENCE</scope>
    <source>
        <strain evidence="3">EXF-13308</strain>
    </source>
</reference>
<feature type="transmembrane region" description="Helical" evidence="2">
    <location>
        <begin position="126"/>
        <end position="150"/>
    </location>
</feature>
<comment type="caution">
    <text evidence="3">The sequence shown here is derived from an EMBL/GenBank/DDBJ whole genome shotgun (WGS) entry which is preliminary data.</text>
</comment>
<proteinExistence type="predicted"/>
<keyword evidence="4" id="KW-1185">Reference proteome</keyword>
<dbReference type="EMBL" id="JANBVO010000002">
    <property type="protein sequence ID" value="KAJ9156294.1"/>
    <property type="molecule type" value="Genomic_DNA"/>
</dbReference>
<gene>
    <name evidence="3" type="ORF">NKR23_g1250</name>
</gene>
<accession>A0AA38VWD4</accession>
<name>A0AA38VWD4_9PEZI</name>
<feature type="region of interest" description="Disordered" evidence="1">
    <location>
        <begin position="229"/>
        <end position="311"/>
    </location>
</feature>
<feature type="compositionally biased region" description="Low complexity" evidence="1">
    <location>
        <begin position="229"/>
        <end position="245"/>
    </location>
</feature>
<evidence type="ECO:0000313" key="3">
    <source>
        <dbReference type="EMBL" id="KAJ9156294.1"/>
    </source>
</evidence>
<evidence type="ECO:0000256" key="2">
    <source>
        <dbReference type="SAM" id="Phobius"/>
    </source>
</evidence>
<feature type="region of interest" description="Disordered" evidence="1">
    <location>
        <begin position="332"/>
        <end position="356"/>
    </location>
</feature>
<organism evidence="3 4">
    <name type="scientific">Pleurostoma richardsiae</name>
    <dbReference type="NCBI Taxonomy" id="41990"/>
    <lineage>
        <taxon>Eukaryota</taxon>
        <taxon>Fungi</taxon>
        <taxon>Dikarya</taxon>
        <taxon>Ascomycota</taxon>
        <taxon>Pezizomycotina</taxon>
        <taxon>Sordariomycetes</taxon>
        <taxon>Sordariomycetidae</taxon>
        <taxon>Calosphaeriales</taxon>
        <taxon>Pleurostomataceae</taxon>
        <taxon>Pleurostoma</taxon>
    </lineage>
</organism>
<feature type="compositionally biased region" description="Low complexity" evidence="1">
    <location>
        <begin position="279"/>
        <end position="292"/>
    </location>
</feature>
<keyword evidence="2" id="KW-0472">Membrane</keyword>
<feature type="transmembrane region" description="Helical" evidence="2">
    <location>
        <begin position="203"/>
        <end position="224"/>
    </location>
</feature>
<keyword evidence="2" id="KW-0812">Transmembrane</keyword>
<sequence length="356" mass="38353">MTDCTPTQGNAAMYGLGIRTGFYLQCPAEIYVVLLLVFGSFYLTIPLFLWRLITGCSPNWDPSRWPRAPSSPGLSVVSFLLSLVLLGYQMWFWTAGVKERRLDCQQYGFLFAKIPIDNGGFIAWNILFNIAFLLGGMWGLCVAMALIRGYRKKPKRRLRRVHIEALQQLQSTFELIVATLMTVAVELVIQWNHLKGVSDVSTAAQLIPTLVSAGFLARIFFIWMTRPDGGSPKSGSSMTSPSSSSSRRRYGAGPGTAPEFVTQSQGPASQGRGLDSHISSEMAMSTAASTISGEMSDQFPQMPPMAAVPGAGASIHEAGGMSLPPYQPMPAFMSGGIPSGGAPPPHPAGGMPPPPF</sequence>